<gene>
    <name evidence="2" type="ORF">GUJ93_ZPchr0013g35595</name>
</gene>
<dbReference type="AlphaFoldDB" id="A0A8J5X1W2"/>
<protein>
    <submittedName>
        <fullName evidence="2">Uncharacterized protein</fullName>
    </submittedName>
</protein>
<feature type="region of interest" description="Disordered" evidence="1">
    <location>
        <begin position="80"/>
        <end position="102"/>
    </location>
</feature>
<feature type="compositionally biased region" description="Pro residues" evidence="1">
    <location>
        <begin position="19"/>
        <end position="28"/>
    </location>
</feature>
<comment type="caution">
    <text evidence="2">The sequence shown here is derived from an EMBL/GenBank/DDBJ whole genome shotgun (WGS) entry which is preliminary data.</text>
</comment>
<feature type="region of interest" description="Disordered" evidence="1">
    <location>
        <begin position="1"/>
        <end position="31"/>
    </location>
</feature>
<reference evidence="2" key="1">
    <citation type="journal article" date="2021" name="bioRxiv">
        <title>Whole Genome Assembly and Annotation of Northern Wild Rice, Zizania palustris L., Supports a Whole Genome Duplication in the Zizania Genus.</title>
        <authorList>
            <person name="Haas M."/>
            <person name="Kono T."/>
            <person name="Macchietto M."/>
            <person name="Millas R."/>
            <person name="McGilp L."/>
            <person name="Shao M."/>
            <person name="Duquette J."/>
            <person name="Hirsch C.N."/>
            <person name="Kimball J."/>
        </authorList>
    </citation>
    <scope>NUCLEOTIDE SEQUENCE</scope>
    <source>
        <tissue evidence="2">Fresh leaf tissue</tissue>
    </source>
</reference>
<feature type="compositionally biased region" description="Basic and acidic residues" evidence="1">
    <location>
        <begin position="1"/>
        <end position="16"/>
    </location>
</feature>
<sequence>MSAPERPAKLSGEKWHPPWRTPRPPLRRPTPGATPLCLLLVSYSHRRRCRVTSDCSYQWRPLPAAPAIPAAWFAGIRRSGFDPQEKSSAPNLRPKQDRYKVM</sequence>
<dbReference type="Proteomes" id="UP000729402">
    <property type="component" value="Unassembled WGS sequence"/>
</dbReference>
<dbReference type="EMBL" id="JAAALK010000079">
    <property type="protein sequence ID" value="KAG8100142.1"/>
    <property type="molecule type" value="Genomic_DNA"/>
</dbReference>
<evidence type="ECO:0000256" key="1">
    <source>
        <dbReference type="SAM" id="MobiDB-lite"/>
    </source>
</evidence>
<evidence type="ECO:0000313" key="3">
    <source>
        <dbReference type="Proteomes" id="UP000729402"/>
    </source>
</evidence>
<reference evidence="2" key="2">
    <citation type="submission" date="2021-02" db="EMBL/GenBank/DDBJ databases">
        <authorList>
            <person name="Kimball J.A."/>
            <person name="Haas M.W."/>
            <person name="Macchietto M."/>
            <person name="Kono T."/>
            <person name="Duquette J."/>
            <person name="Shao M."/>
        </authorList>
    </citation>
    <scope>NUCLEOTIDE SEQUENCE</scope>
    <source>
        <tissue evidence="2">Fresh leaf tissue</tissue>
    </source>
</reference>
<keyword evidence="3" id="KW-1185">Reference proteome</keyword>
<accession>A0A8J5X1W2</accession>
<name>A0A8J5X1W2_ZIZPA</name>
<proteinExistence type="predicted"/>
<organism evidence="2 3">
    <name type="scientific">Zizania palustris</name>
    <name type="common">Northern wild rice</name>
    <dbReference type="NCBI Taxonomy" id="103762"/>
    <lineage>
        <taxon>Eukaryota</taxon>
        <taxon>Viridiplantae</taxon>
        <taxon>Streptophyta</taxon>
        <taxon>Embryophyta</taxon>
        <taxon>Tracheophyta</taxon>
        <taxon>Spermatophyta</taxon>
        <taxon>Magnoliopsida</taxon>
        <taxon>Liliopsida</taxon>
        <taxon>Poales</taxon>
        <taxon>Poaceae</taxon>
        <taxon>BOP clade</taxon>
        <taxon>Oryzoideae</taxon>
        <taxon>Oryzeae</taxon>
        <taxon>Zizaniinae</taxon>
        <taxon>Zizania</taxon>
    </lineage>
</organism>
<evidence type="ECO:0000313" key="2">
    <source>
        <dbReference type="EMBL" id="KAG8100142.1"/>
    </source>
</evidence>